<evidence type="ECO:0000256" key="7">
    <source>
        <dbReference type="NCBIfam" id="TIGR00188"/>
    </source>
</evidence>
<keyword evidence="2" id="KW-0819">tRNA processing</keyword>
<dbReference type="AlphaFoldDB" id="A0A9D1JW42"/>
<dbReference type="GO" id="GO:0030677">
    <property type="term" value="C:ribonuclease P complex"/>
    <property type="evidence" value="ECO:0007669"/>
    <property type="project" value="TreeGrafter"/>
</dbReference>
<dbReference type="PANTHER" id="PTHR33992:SF1">
    <property type="entry name" value="RIBONUCLEASE P PROTEIN COMPONENT"/>
    <property type="match status" value="1"/>
</dbReference>
<sequence length="117" mass="13905">MRDTIKNHQDFIVQEDDLNARCAMFFVRARPTKFSDGARYGLIVTKRLFRHAVDRNRSKRLLRDWIRFNEKNMHPDLDYIFIARAAILNATRTDGRVAMRKALGYIKKLYADKKTEK</sequence>
<dbReference type="EC" id="3.1.26.5" evidence="7"/>
<reference evidence="8" key="1">
    <citation type="submission" date="2020-10" db="EMBL/GenBank/DDBJ databases">
        <authorList>
            <person name="Gilroy R."/>
        </authorList>
    </citation>
    <scope>NUCLEOTIDE SEQUENCE</scope>
    <source>
        <strain evidence="8">ChiGjej3B3-5194</strain>
    </source>
</reference>
<evidence type="ECO:0000313" key="9">
    <source>
        <dbReference type="Proteomes" id="UP000886742"/>
    </source>
</evidence>
<evidence type="ECO:0000256" key="2">
    <source>
        <dbReference type="ARBA" id="ARBA00022694"/>
    </source>
</evidence>
<dbReference type="NCBIfam" id="TIGR00188">
    <property type="entry name" value="rnpA"/>
    <property type="match status" value="1"/>
</dbReference>
<dbReference type="Gene3D" id="3.30.230.10">
    <property type="match status" value="1"/>
</dbReference>
<dbReference type="Pfam" id="PF00825">
    <property type="entry name" value="Ribonuclease_P"/>
    <property type="match status" value="1"/>
</dbReference>
<evidence type="ECO:0000313" key="8">
    <source>
        <dbReference type="EMBL" id="HIS70887.1"/>
    </source>
</evidence>
<dbReference type="GO" id="GO:0004526">
    <property type="term" value="F:ribonuclease P activity"/>
    <property type="evidence" value="ECO:0007669"/>
    <property type="project" value="UniProtKB-UniRule"/>
</dbReference>
<evidence type="ECO:0000256" key="5">
    <source>
        <dbReference type="ARBA" id="ARBA00022801"/>
    </source>
</evidence>
<gene>
    <name evidence="8" type="primary">rnpA</name>
    <name evidence="8" type="ORF">IAD02_02760</name>
</gene>
<dbReference type="GO" id="GO:0042781">
    <property type="term" value="F:3'-tRNA processing endoribonuclease activity"/>
    <property type="evidence" value="ECO:0007669"/>
    <property type="project" value="TreeGrafter"/>
</dbReference>
<comment type="caution">
    <text evidence="8">The sequence shown here is derived from an EMBL/GenBank/DDBJ whole genome shotgun (WGS) entry which is preliminary data.</text>
</comment>
<dbReference type="EMBL" id="DVJI01000011">
    <property type="protein sequence ID" value="HIS70887.1"/>
    <property type="molecule type" value="Genomic_DNA"/>
</dbReference>
<dbReference type="InterPro" id="IPR000100">
    <property type="entry name" value="RNase_P"/>
</dbReference>
<accession>A0A9D1JW42</accession>
<keyword evidence="3" id="KW-0540">Nuclease</keyword>
<keyword evidence="4" id="KW-0255">Endonuclease</keyword>
<organism evidence="8 9">
    <name type="scientific">Candidatus Enterousia intestinigallinarum</name>
    <dbReference type="NCBI Taxonomy" id="2840790"/>
    <lineage>
        <taxon>Bacteria</taxon>
        <taxon>Pseudomonadati</taxon>
        <taxon>Pseudomonadota</taxon>
        <taxon>Alphaproteobacteria</taxon>
        <taxon>Candidatus Enterousia</taxon>
    </lineage>
</organism>
<evidence type="ECO:0000256" key="1">
    <source>
        <dbReference type="ARBA" id="ARBA00002663"/>
    </source>
</evidence>
<reference evidence="8" key="2">
    <citation type="journal article" date="2021" name="PeerJ">
        <title>Extensive microbial diversity within the chicken gut microbiome revealed by metagenomics and culture.</title>
        <authorList>
            <person name="Gilroy R."/>
            <person name="Ravi A."/>
            <person name="Getino M."/>
            <person name="Pursley I."/>
            <person name="Horton D.L."/>
            <person name="Alikhan N.F."/>
            <person name="Baker D."/>
            <person name="Gharbi K."/>
            <person name="Hall N."/>
            <person name="Watson M."/>
            <person name="Adriaenssens E.M."/>
            <person name="Foster-Nyarko E."/>
            <person name="Jarju S."/>
            <person name="Secka A."/>
            <person name="Antonio M."/>
            <person name="Oren A."/>
            <person name="Chaudhuri R.R."/>
            <person name="La Ragione R."/>
            <person name="Hildebrand F."/>
            <person name="Pallen M.J."/>
        </authorList>
    </citation>
    <scope>NUCLEOTIDE SEQUENCE</scope>
    <source>
        <strain evidence="8">ChiGjej3B3-5194</strain>
    </source>
</reference>
<evidence type="ECO:0000256" key="6">
    <source>
        <dbReference type="ARBA" id="ARBA00022884"/>
    </source>
</evidence>
<dbReference type="InterPro" id="IPR020568">
    <property type="entry name" value="Ribosomal_Su5_D2-typ_SF"/>
</dbReference>
<name>A0A9D1JW42_9PROT</name>
<dbReference type="PROSITE" id="PS00648">
    <property type="entry name" value="RIBONUCLEASE_P"/>
    <property type="match status" value="1"/>
</dbReference>
<protein>
    <recommendedName>
        <fullName evidence="7">Ribonuclease P protein component</fullName>
        <ecNumber evidence="7">3.1.26.5</ecNumber>
    </recommendedName>
</protein>
<dbReference type="InterPro" id="IPR020539">
    <property type="entry name" value="RNase_P_CS"/>
</dbReference>
<dbReference type="GO" id="GO:0000049">
    <property type="term" value="F:tRNA binding"/>
    <property type="evidence" value="ECO:0007669"/>
    <property type="project" value="InterPro"/>
</dbReference>
<comment type="function">
    <text evidence="1">RNaseP catalyzes the removal of the 5'-leader sequence from pre-tRNA to produce the mature 5'-terminus. It can also cleave other RNA substrates such as 4.5S RNA. The protein component plays an auxiliary but essential role in vivo by binding to the 5'-leader sequence and broadening the substrate specificity of the ribozyme.</text>
</comment>
<dbReference type="PANTHER" id="PTHR33992">
    <property type="entry name" value="RIBONUCLEASE P PROTEIN COMPONENT"/>
    <property type="match status" value="1"/>
</dbReference>
<evidence type="ECO:0000256" key="3">
    <source>
        <dbReference type="ARBA" id="ARBA00022722"/>
    </source>
</evidence>
<keyword evidence="5 8" id="KW-0378">Hydrolase</keyword>
<dbReference type="Proteomes" id="UP000886742">
    <property type="component" value="Unassembled WGS sequence"/>
</dbReference>
<evidence type="ECO:0000256" key="4">
    <source>
        <dbReference type="ARBA" id="ARBA00022759"/>
    </source>
</evidence>
<proteinExistence type="predicted"/>
<dbReference type="InterPro" id="IPR014721">
    <property type="entry name" value="Ribsml_uS5_D2-typ_fold_subgr"/>
</dbReference>
<dbReference type="SUPFAM" id="SSF54211">
    <property type="entry name" value="Ribosomal protein S5 domain 2-like"/>
    <property type="match status" value="1"/>
</dbReference>
<keyword evidence="6" id="KW-0694">RNA-binding</keyword>